<dbReference type="EMBL" id="BPLR01009435">
    <property type="protein sequence ID" value="GIY31933.1"/>
    <property type="molecule type" value="Genomic_DNA"/>
</dbReference>
<evidence type="ECO:0000313" key="2">
    <source>
        <dbReference type="Proteomes" id="UP001054945"/>
    </source>
</evidence>
<reference evidence="1 2" key="1">
    <citation type="submission" date="2021-06" db="EMBL/GenBank/DDBJ databases">
        <title>Caerostris extrusa draft genome.</title>
        <authorList>
            <person name="Kono N."/>
            <person name="Arakawa K."/>
        </authorList>
    </citation>
    <scope>NUCLEOTIDE SEQUENCE [LARGE SCALE GENOMIC DNA]</scope>
</reference>
<comment type="caution">
    <text evidence="1">The sequence shown here is derived from an EMBL/GenBank/DDBJ whole genome shotgun (WGS) entry which is preliminary data.</text>
</comment>
<keyword evidence="2" id="KW-1185">Reference proteome</keyword>
<proteinExistence type="predicted"/>
<sequence>MPHPYAVGSEVNVFCKDWEVQMFCAPGKAAAPGWEKSGEEYFLLPALLFLLQGIFTVRKIQTQCDK</sequence>
<dbReference type="Proteomes" id="UP001054945">
    <property type="component" value="Unassembled WGS sequence"/>
</dbReference>
<protein>
    <submittedName>
        <fullName evidence="1">Uncharacterized protein</fullName>
    </submittedName>
</protein>
<accession>A0AAV4SCB2</accession>
<gene>
    <name evidence="1" type="ORF">CEXT_705801</name>
</gene>
<organism evidence="1 2">
    <name type="scientific">Caerostris extrusa</name>
    <name type="common">Bark spider</name>
    <name type="synonym">Caerostris bankana</name>
    <dbReference type="NCBI Taxonomy" id="172846"/>
    <lineage>
        <taxon>Eukaryota</taxon>
        <taxon>Metazoa</taxon>
        <taxon>Ecdysozoa</taxon>
        <taxon>Arthropoda</taxon>
        <taxon>Chelicerata</taxon>
        <taxon>Arachnida</taxon>
        <taxon>Araneae</taxon>
        <taxon>Araneomorphae</taxon>
        <taxon>Entelegynae</taxon>
        <taxon>Araneoidea</taxon>
        <taxon>Araneidae</taxon>
        <taxon>Caerostris</taxon>
    </lineage>
</organism>
<dbReference type="AlphaFoldDB" id="A0AAV4SCB2"/>
<name>A0AAV4SCB2_CAEEX</name>
<evidence type="ECO:0000313" key="1">
    <source>
        <dbReference type="EMBL" id="GIY31933.1"/>
    </source>
</evidence>